<evidence type="ECO:0000256" key="4">
    <source>
        <dbReference type="ARBA" id="ARBA00022771"/>
    </source>
</evidence>
<evidence type="ECO:0000256" key="3">
    <source>
        <dbReference type="ARBA" id="ARBA00022737"/>
    </source>
</evidence>
<evidence type="ECO:0000313" key="11">
    <source>
        <dbReference type="EnsemblMetazoa" id="G27014.1:cds"/>
    </source>
</evidence>
<accession>A0A8W8L7A2</accession>
<dbReference type="Proteomes" id="UP000005408">
    <property type="component" value="Unassembled WGS sequence"/>
</dbReference>
<feature type="domain" description="C2H2-type" evidence="10">
    <location>
        <begin position="114"/>
        <end position="143"/>
    </location>
</feature>
<evidence type="ECO:0000256" key="7">
    <source>
        <dbReference type="ARBA" id="ARBA00023242"/>
    </source>
</evidence>
<dbReference type="Pfam" id="PF22110">
    <property type="entry name" value="TFIIIA_zf-C2H2"/>
    <property type="match status" value="1"/>
</dbReference>
<proteinExistence type="predicted"/>
<dbReference type="InterPro" id="IPR013087">
    <property type="entry name" value="Znf_C2H2_type"/>
</dbReference>
<dbReference type="FunFam" id="3.30.160.60:FF:001102">
    <property type="entry name" value="Transcription factor IIIA"/>
    <property type="match status" value="1"/>
</dbReference>
<feature type="domain" description="C2H2-type" evidence="10">
    <location>
        <begin position="50"/>
        <end position="80"/>
    </location>
</feature>
<dbReference type="Pfam" id="PF00096">
    <property type="entry name" value="zf-C2H2"/>
    <property type="match status" value="1"/>
</dbReference>
<dbReference type="PANTHER" id="PTHR46179:SF20">
    <property type="entry name" value="TRANSCRIPTION FACTOR 3A PROTEIN-RELATED"/>
    <property type="match status" value="1"/>
</dbReference>
<dbReference type="Gene3D" id="3.30.160.60">
    <property type="entry name" value="Classic Zinc Finger"/>
    <property type="match status" value="6"/>
</dbReference>
<dbReference type="FunFam" id="3.30.160.60:FF:000446">
    <property type="entry name" value="Zinc finger protein"/>
    <property type="match status" value="1"/>
</dbReference>
<keyword evidence="6" id="KW-0694">RNA-binding</keyword>
<evidence type="ECO:0000256" key="9">
    <source>
        <dbReference type="SAM" id="MobiDB-lite"/>
    </source>
</evidence>
<evidence type="ECO:0000313" key="12">
    <source>
        <dbReference type="Proteomes" id="UP000005408"/>
    </source>
</evidence>
<dbReference type="GO" id="GO:0003723">
    <property type="term" value="F:RNA binding"/>
    <property type="evidence" value="ECO:0007669"/>
    <property type="project" value="UniProtKB-KW"/>
</dbReference>
<feature type="domain" description="C2H2-type" evidence="10">
    <location>
        <begin position="259"/>
        <end position="281"/>
    </location>
</feature>
<feature type="compositionally biased region" description="Low complexity" evidence="9">
    <location>
        <begin position="406"/>
        <end position="420"/>
    </location>
</feature>
<feature type="region of interest" description="Disordered" evidence="9">
    <location>
        <begin position="377"/>
        <end position="431"/>
    </location>
</feature>
<dbReference type="SMART" id="SM00355">
    <property type="entry name" value="ZnF_C2H2"/>
    <property type="match status" value="9"/>
</dbReference>
<keyword evidence="4 8" id="KW-0863">Zinc-finger</keyword>
<reference evidence="11" key="1">
    <citation type="submission" date="2022-08" db="UniProtKB">
        <authorList>
            <consortium name="EnsemblMetazoa"/>
        </authorList>
    </citation>
    <scope>IDENTIFICATION</scope>
    <source>
        <strain evidence="11">05x7-T-G4-1.051#20</strain>
    </source>
</reference>
<feature type="domain" description="C2H2-type" evidence="10">
    <location>
        <begin position="229"/>
        <end position="259"/>
    </location>
</feature>
<evidence type="ECO:0000256" key="5">
    <source>
        <dbReference type="ARBA" id="ARBA00022833"/>
    </source>
</evidence>
<comment type="subcellular location">
    <subcellularLocation>
        <location evidence="1">Nucleus</location>
    </subcellularLocation>
</comment>
<dbReference type="GO" id="GO:0005634">
    <property type="term" value="C:nucleus"/>
    <property type="evidence" value="ECO:0007669"/>
    <property type="project" value="UniProtKB-SubCell"/>
</dbReference>
<keyword evidence="7" id="KW-0539">Nucleus</keyword>
<evidence type="ECO:0000256" key="1">
    <source>
        <dbReference type="ARBA" id="ARBA00004123"/>
    </source>
</evidence>
<evidence type="ECO:0000259" key="10">
    <source>
        <dbReference type="PROSITE" id="PS50157"/>
    </source>
</evidence>
<name>A0A8W8L7A2_MAGGI</name>
<keyword evidence="3" id="KW-0677">Repeat</keyword>
<dbReference type="GO" id="GO:0008270">
    <property type="term" value="F:zinc ion binding"/>
    <property type="evidence" value="ECO:0007669"/>
    <property type="project" value="UniProtKB-KW"/>
</dbReference>
<dbReference type="InterPro" id="IPR051061">
    <property type="entry name" value="Zinc_finger_trans_reg"/>
</dbReference>
<keyword evidence="12" id="KW-1185">Reference proteome</keyword>
<dbReference type="OMA" id="ISSAHEN"/>
<dbReference type="SUPFAM" id="SSF57667">
    <property type="entry name" value="beta-beta-alpha zinc fingers"/>
    <property type="match status" value="4"/>
</dbReference>
<keyword evidence="2" id="KW-0479">Metal-binding</keyword>
<dbReference type="AlphaFoldDB" id="A0A8W8L7A2"/>
<evidence type="ECO:0000256" key="6">
    <source>
        <dbReference type="ARBA" id="ARBA00022884"/>
    </source>
</evidence>
<keyword evidence="5" id="KW-0862">Zinc</keyword>
<feature type="domain" description="C2H2-type" evidence="10">
    <location>
        <begin position="144"/>
        <end position="170"/>
    </location>
</feature>
<protein>
    <recommendedName>
        <fullName evidence="10">C2H2-type domain-containing protein</fullName>
    </recommendedName>
</protein>
<dbReference type="PROSITE" id="PS50157">
    <property type="entry name" value="ZINC_FINGER_C2H2_2"/>
    <property type="match status" value="8"/>
</dbReference>
<sequence>MAEIEESQPRACSSLPPSLHICSFPGCSKTFSRPDRLKIHLRSHTGERPFCCEEDGCTKQYARASHLKRHHEKSHQKQPSPTKIRCKEEDCKELFSSYNNLKKHIIRIHESRPYKCTHTGCGKAFRKHQHLKVHEFDHTHVNPFVCPVEGCGMSFRFPSVLKRHSKVHEGYPCDVEGCTEVMKTWTLLIKHKHLHHTKVFTCKECGSIFRKSNIYHQHMKTHSPERLLFSCPRDGCERSYLDKRNLMAHIRSFHDGQKFTCEQCQKQFSAKQKLHQHKKTHDPLYCKPKPKVRLNTHRKKSKLEKLTGYKRETCVGELSETVMVKDRNSLERTSYSDSCHSSQESLLAIDSSNLGSHVTVNDSVTCEEDMIVTESPIDMCRGAPGPSHTQSSSESSSPGDMDRSGPSKSSSVPNSVVCSPQESHQVQHKCR</sequence>
<feature type="domain" description="C2H2-type" evidence="10">
    <location>
        <begin position="20"/>
        <end position="49"/>
    </location>
</feature>
<evidence type="ECO:0000256" key="8">
    <source>
        <dbReference type="PROSITE-ProRule" id="PRU00042"/>
    </source>
</evidence>
<dbReference type="PANTHER" id="PTHR46179">
    <property type="entry name" value="ZINC FINGER PROTEIN"/>
    <property type="match status" value="1"/>
</dbReference>
<dbReference type="InterPro" id="IPR054599">
    <property type="entry name" value="TFIIIA_Zfn-C2H2"/>
</dbReference>
<dbReference type="OrthoDB" id="2687452at2759"/>
<organism evidence="11 12">
    <name type="scientific">Magallana gigas</name>
    <name type="common">Pacific oyster</name>
    <name type="synonym">Crassostrea gigas</name>
    <dbReference type="NCBI Taxonomy" id="29159"/>
    <lineage>
        <taxon>Eukaryota</taxon>
        <taxon>Metazoa</taxon>
        <taxon>Spiralia</taxon>
        <taxon>Lophotrochozoa</taxon>
        <taxon>Mollusca</taxon>
        <taxon>Bivalvia</taxon>
        <taxon>Autobranchia</taxon>
        <taxon>Pteriomorphia</taxon>
        <taxon>Ostreida</taxon>
        <taxon>Ostreoidea</taxon>
        <taxon>Ostreidae</taxon>
        <taxon>Magallana</taxon>
    </lineage>
</organism>
<dbReference type="EnsemblMetazoa" id="G27014.1">
    <property type="protein sequence ID" value="G27014.1:cds"/>
    <property type="gene ID" value="G27014"/>
</dbReference>
<dbReference type="PROSITE" id="PS00028">
    <property type="entry name" value="ZINC_FINGER_C2H2_1"/>
    <property type="match status" value="6"/>
</dbReference>
<feature type="domain" description="C2H2-type" evidence="10">
    <location>
        <begin position="84"/>
        <end position="114"/>
    </location>
</feature>
<dbReference type="InterPro" id="IPR036236">
    <property type="entry name" value="Znf_C2H2_sf"/>
</dbReference>
<evidence type="ECO:0000256" key="2">
    <source>
        <dbReference type="ARBA" id="ARBA00022723"/>
    </source>
</evidence>
<feature type="domain" description="C2H2-type" evidence="10">
    <location>
        <begin position="200"/>
        <end position="227"/>
    </location>
</feature>